<keyword evidence="2" id="KW-1185">Reference proteome</keyword>
<evidence type="ECO:0000313" key="1">
    <source>
        <dbReference type="EMBL" id="KOC62209.1"/>
    </source>
</evidence>
<dbReference type="Proteomes" id="UP000053825">
    <property type="component" value="Unassembled WGS sequence"/>
</dbReference>
<dbReference type="GO" id="GO:0003676">
    <property type="term" value="F:nucleic acid binding"/>
    <property type="evidence" value="ECO:0007669"/>
    <property type="project" value="InterPro"/>
</dbReference>
<name>A0A0L7QUH2_9HYME</name>
<reference evidence="1 2" key="1">
    <citation type="submission" date="2015-07" db="EMBL/GenBank/DDBJ databases">
        <title>The genome of Habropoda laboriosa.</title>
        <authorList>
            <person name="Pan H."/>
            <person name="Kapheim K."/>
        </authorList>
    </citation>
    <scope>NUCLEOTIDE SEQUENCE [LARGE SCALE GENOMIC DNA]</scope>
    <source>
        <strain evidence="1">0110345459</strain>
    </source>
</reference>
<organism evidence="1 2">
    <name type="scientific">Habropoda laboriosa</name>
    <dbReference type="NCBI Taxonomy" id="597456"/>
    <lineage>
        <taxon>Eukaryota</taxon>
        <taxon>Metazoa</taxon>
        <taxon>Ecdysozoa</taxon>
        <taxon>Arthropoda</taxon>
        <taxon>Hexapoda</taxon>
        <taxon>Insecta</taxon>
        <taxon>Pterygota</taxon>
        <taxon>Neoptera</taxon>
        <taxon>Endopterygota</taxon>
        <taxon>Hymenoptera</taxon>
        <taxon>Apocrita</taxon>
        <taxon>Aculeata</taxon>
        <taxon>Apoidea</taxon>
        <taxon>Anthophila</taxon>
        <taxon>Apidae</taxon>
        <taxon>Habropoda</taxon>
    </lineage>
</organism>
<sequence length="61" mass="7087">MAAGSTGNLVFIDGILDKYKYLNILKNNVKDSARKLGLLRHFHFQQDNDPKRTAWIVKNWI</sequence>
<gene>
    <name evidence="1" type="ORF">WH47_03967</name>
</gene>
<dbReference type="InterPro" id="IPR036397">
    <property type="entry name" value="RNaseH_sf"/>
</dbReference>
<dbReference type="EMBL" id="KQ414735">
    <property type="protein sequence ID" value="KOC62209.1"/>
    <property type="molecule type" value="Genomic_DNA"/>
</dbReference>
<accession>A0A0L7QUH2</accession>
<proteinExistence type="predicted"/>
<dbReference type="AlphaFoldDB" id="A0A0L7QUH2"/>
<protein>
    <submittedName>
        <fullName evidence="1">Uncharacterized protein</fullName>
    </submittedName>
</protein>
<evidence type="ECO:0000313" key="2">
    <source>
        <dbReference type="Proteomes" id="UP000053825"/>
    </source>
</evidence>
<dbReference type="Gene3D" id="3.30.420.10">
    <property type="entry name" value="Ribonuclease H-like superfamily/Ribonuclease H"/>
    <property type="match status" value="1"/>
</dbReference>
<dbReference type="STRING" id="597456.A0A0L7QUH2"/>